<dbReference type="EMBL" id="JARIHO010000031">
    <property type="protein sequence ID" value="KAJ7336296.1"/>
    <property type="molecule type" value="Genomic_DNA"/>
</dbReference>
<evidence type="ECO:0000313" key="2">
    <source>
        <dbReference type="Proteomes" id="UP001218218"/>
    </source>
</evidence>
<dbReference type="InterPro" id="IPR032675">
    <property type="entry name" value="LRR_dom_sf"/>
</dbReference>
<comment type="caution">
    <text evidence="1">The sequence shown here is derived from an EMBL/GenBank/DDBJ whole genome shotgun (WGS) entry which is preliminary data.</text>
</comment>
<accession>A0AAD6ZRM1</accession>
<dbReference type="Gene3D" id="3.80.10.10">
    <property type="entry name" value="Ribonuclease Inhibitor"/>
    <property type="match status" value="1"/>
</dbReference>
<keyword evidence="2" id="KW-1185">Reference proteome</keyword>
<name>A0AAD6ZRM1_9AGAR</name>
<protein>
    <recommendedName>
        <fullName evidence="3">F-box domain-containing protein</fullName>
    </recommendedName>
</protein>
<dbReference type="SUPFAM" id="SSF52047">
    <property type="entry name" value="RNI-like"/>
    <property type="match status" value="1"/>
</dbReference>
<evidence type="ECO:0000313" key="1">
    <source>
        <dbReference type="EMBL" id="KAJ7336296.1"/>
    </source>
</evidence>
<dbReference type="Proteomes" id="UP001218218">
    <property type="component" value="Unassembled WGS sequence"/>
</dbReference>
<proteinExistence type="predicted"/>
<dbReference type="AlphaFoldDB" id="A0AAD6ZRM1"/>
<gene>
    <name evidence="1" type="ORF">DFH08DRAFT_285916</name>
</gene>
<sequence length="427" mass="47130">MGTPIYSLPNEIIIAIAAAGQEGHTGARTCELRPTKIIKPEWALSHTSRRFRDVTVGAPALWAVIEIIFDLPGSVEILNLYLQCSQGCKVSATFRTLPSEDSMEGHGLFIKGLGQILLHIERLWKFAIILDSGFARKLLAPLRDVGAPHLQDLEVVSLCDDPVDVELFSSGAPRLSFVRIYGLRLELPAPSWTVALTHLELRMGQAVDDLVAIQCPSLVHLHLDIYWTRARGKGNSRIYIPTLKSLNISILVYGAPFPLPAVIDLFDTPALTELVIGDVHGDQIVHLLNNASTLHPFPALTALSFISSSSYRYESDPPRFAHPPAALFPALSSLTLINECRTSHMVRDILGQPWPQLETLALSPPCGDFTAVVEVLKDALLPDHDHRRPLPKLRLPALLLALEDGLGDQADIEVFEPPPFEGFQWWH</sequence>
<reference evidence="1" key="1">
    <citation type="submission" date="2023-03" db="EMBL/GenBank/DDBJ databases">
        <title>Massive genome expansion in bonnet fungi (Mycena s.s.) driven by repeated elements and novel gene families across ecological guilds.</title>
        <authorList>
            <consortium name="Lawrence Berkeley National Laboratory"/>
            <person name="Harder C.B."/>
            <person name="Miyauchi S."/>
            <person name="Viragh M."/>
            <person name="Kuo A."/>
            <person name="Thoen E."/>
            <person name="Andreopoulos B."/>
            <person name="Lu D."/>
            <person name="Skrede I."/>
            <person name="Drula E."/>
            <person name="Henrissat B."/>
            <person name="Morin E."/>
            <person name="Kohler A."/>
            <person name="Barry K."/>
            <person name="LaButti K."/>
            <person name="Morin E."/>
            <person name="Salamov A."/>
            <person name="Lipzen A."/>
            <person name="Mereny Z."/>
            <person name="Hegedus B."/>
            <person name="Baldrian P."/>
            <person name="Stursova M."/>
            <person name="Weitz H."/>
            <person name="Taylor A."/>
            <person name="Grigoriev I.V."/>
            <person name="Nagy L.G."/>
            <person name="Martin F."/>
            <person name="Kauserud H."/>
        </authorList>
    </citation>
    <scope>NUCLEOTIDE SEQUENCE</scope>
    <source>
        <strain evidence="1">CBHHK002</strain>
    </source>
</reference>
<organism evidence="1 2">
    <name type="scientific">Mycena albidolilacea</name>
    <dbReference type="NCBI Taxonomy" id="1033008"/>
    <lineage>
        <taxon>Eukaryota</taxon>
        <taxon>Fungi</taxon>
        <taxon>Dikarya</taxon>
        <taxon>Basidiomycota</taxon>
        <taxon>Agaricomycotina</taxon>
        <taxon>Agaricomycetes</taxon>
        <taxon>Agaricomycetidae</taxon>
        <taxon>Agaricales</taxon>
        <taxon>Marasmiineae</taxon>
        <taxon>Mycenaceae</taxon>
        <taxon>Mycena</taxon>
    </lineage>
</organism>
<evidence type="ECO:0008006" key="3">
    <source>
        <dbReference type="Google" id="ProtNLM"/>
    </source>
</evidence>